<proteinExistence type="predicted"/>
<feature type="compositionally biased region" description="Polar residues" evidence="1">
    <location>
        <begin position="147"/>
        <end position="160"/>
    </location>
</feature>
<evidence type="ECO:0000256" key="2">
    <source>
        <dbReference type="SAM" id="SignalP"/>
    </source>
</evidence>
<feature type="chain" id="PRO_5046968337" description="Cadherin-like domain-containing protein" evidence="2">
    <location>
        <begin position="24"/>
        <end position="1137"/>
    </location>
</feature>
<dbReference type="RefSeq" id="WP_220782102.1">
    <property type="nucleotide sequence ID" value="NZ_BPEY01000062.1"/>
</dbReference>
<keyword evidence="2" id="KW-0732">Signal</keyword>
<dbReference type="Gene3D" id="2.60.40.3440">
    <property type="match status" value="1"/>
</dbReference>
<feature type="region of interest" description="Disordered" evidence="1">
    <location>
        <begin position="135"/>
        <end position="160"/>
    </location>
</feature>
<dbReference type="Gene3D" id="2.130.10.30">
    <property type="entry name" value="Regulator of chromosome condensation 1/beta-lactamase-inhibitor protein II"/>
    <property type="match status" value="3"/>
</dbReference>
<dbReference type="Pfam" id="PF17892">
    <property type="entry name" value="Cadherin_5"/>
    <property type="match status" value="1"/>
</dbReference>
<sequence>MKHNKFIYSVLAASLAMALTACGGDDTGFLDKPTPPEPPTPPVVDDSLQALPQAMLLTVGDKQTIDIKPLVTANVDWSLTNIHDTNGLGAIDNQTTHGFNYTAQLSGMTSLPYEVQGGGLTSNSQILVAINEKPLPPNPDPEIPDDSNTAPTASNITENTTSNKDIAINMEKHIFDADGDALTIMQLVNASGRFSLDADGYTLLFKPNGFIGVDQAMYSVEDGQGGYAIGYVIVNSTDANPTTPNTPPIAKDYSKNIDSLTTPKWDIDLIQLGLISDADNDALEIDRIFDSNGRAVVLGKNTIRYTPASFTGVDQFTYVIKDGKGGYATGTITVTVSHSTTDNAIPTAEPIVIKGVMDNETTPTVIDITDNVSDADNDKLKLVSVMGANGKVSINDNNQLHIDYLPKPEVTKIKDTFTYVVTDGKGGYAMSTGTVLFTPHNSAPPVTEAGTDSTPNDEPLTISLNKYISDADTSNDDLVISNVAIENKDSPATVSLKAGNQLLFKPNGFVGSTTITYTVSDGKHSTKGSFIVVTNPDAEHTLTAADFEVTKPINAPAFTIPWQTLVQSDQDVNFTLINATGSSLGNVTVDSNILSYTPINGKFGVDKFVYTIEDDHSPRHTASGTITVDITPPALPEITELGIVGKPIKGQNLTAKVTCSECVDYEYNWVINGVTVATSQAYTYQSADAGHDVKLTVNGTDQYDQTVTEYVVYEPSTINTVFSNDFAFAALKNDGSVATWGDSSNGGATATDLSDVKTIYSTTAAFAALKNDGSVTTWGEYRYGGDSSHLDGQLVDVKTITSNQMSFAALKNNGSVLAWGVVGNYPSFESVEHLLQNSVKAVYSNKFAYAALKNDGSVVTWGGDAYGSNESAGGDSSSVSSRLNNVVSIFGTEAAFAALKKDGTVVTWGDNEFGSNSASVTSKLKNVRTIYSTSSAFAALKDDGTVVTWGNPNKGGNSTAVSSKLTNVVKIFSTEATFAALKADGSVITWGEATSVTAEFADVIDIFSTSSAFAALKDDGTVVTWGAANNGGNSSSVAMQLTDVENVFSTSAAFTALKADGTIVTWGNSNFGGDNSEIKDTLGTVKNIYSNDMAFVAETDSGSLVAWGNENNGGDNASIPHNELEPTLSEIESSLTH</sequence>
<dbReference type="PANTHER" id="PTHR45982">
    <property type="entry name" value="REGULATOR OF CHROMOSOME CONDENSATION"/>
    <property type="match status" value="1"/>
</dbReference>
<dbReference type="InterPro" id="IPR009091">
    <property type="entry name" value="RCC1/BLIP-II"/>
</dbReference>
<dbReference type="Gene3D" id="2.60.40.2810">
    <property type="match status" value="2"/>
</dbReference>
<protein>
    <recommendedName>
        <fullName evidence="3">Cadherin-like domain-containing protein</fullName>
    </recommendedName>
</protein>
<feature type="domain" description="Cadherin-like" evidence="3">
    <location>
        <begin position="441"/>
        <end position="526"/>
    </location>
</feature>
<keyword evidence="5" id="KW-1185">Reference proteome</keyword>
<gene>
    <name evidence="4" type="ORF">TUM4438_31280</name>
</gene>
<name>A0ABQ4PLC8_9GAMM</name>
<dbReference type="NCBIfam" id="NF012211">
    <property type="entry name" value="tand_rpt_95"/>
    <property type="match status" value="1"/>
</dbReference>
<accession>A0ABQ4PLC8</accession>
<dbReference type="InterPro" id="IPR041690">
    <property type="entry name" value="Cadherin_5"/>
</dbReference>
<evidence type="ECO:0000313" key="4">
    <source>
        <dbReference type="EMBL" id="GIU48882.1"/>
    </source>
</evidence>
<comment type="caution">
    <text evidence="4">The sequence shown here is derived from an EMBL/GenBank/DDBJ whole genome shotgun (WGS) entry which is preliminary data.</text>
</comment>
<feature type="signal peptide" evidence="2">
    <location>
        <begin position="1"/>
        <end position="23"/>
    </location>
</feature>
<evidence type="ECO:0000256" key="1">
    <source>
        <dbReference type="SAM" id="MobiDB-lite"/>
    </source>
</evidence>
<organism evidence="4 5">
    <name type="scientific">Shewanella sairae</name>
    <dbReference type="NCBI Taxonomy" id="190310"/>
    <lineage>
        <taxon>Bacteria</taxon>
        <taxon>Pseudomonadati</taxon>
        <taxon>Pseudomonadota</taxon>
        <taxon>Gammaproteobacteria</taxon>
        <taxon>Alteromonadales</taxon>
        <taxon>Shewanellaceae</taxon>
        <taxon>Shewanella</taxon>
    </lineage>
</organism>
<dbReference type="Proteomes" id="UP000887104">
    <property type="component" value="Unassembled WGS sequence"/>
</dbReference>
<dbReference type="InterPro" id="IPR051553">
    <property type="entry name" value="Ran_GTPase-activating"/>
</dbReference>
<dbReference type="Pfam" id="PF17963">
    <property type="entry name" value="Big_9"/>
    <property type="match status" value="4"/>
</dbReference>
<dbReference type="PROSITE" id="PS51257">
    <property type="entry name" value="PROKAR_LIPOPROTEIN"/>
    <property type="match status" value="1"/>
</dbReference>
<reference evidence="4" key="1">
    <citation type="submission" date="2021-05" db="EMBL/GenBank/DDBJ databases">
        <title>Molecular characterization for Shewanella algae harboring chromosomal blaOXA-55-like strains isolated from clinical and environment sample.</title>
        <authorList>
            <person name="Ohama Y."/>
            <person name="Aoki K."/>
            <person name="Harada S."/>
            <person name="Moriya K."/>
            <person name="Ishii Y."/>
            <person name="Tateda K."/>
        </authorList>
    </citation>
    <scope>NUCLEOTIDE SEQUENCE</scope>
    <source>
        <strain evidence="4">JCM 11563</strain>
    </source>
</reference>
<evidence type="ECO:0000259" key="3">
    <source>
        <dbReference type="Pfam" id="PF17892"/>
    </source>
</evidence>
<dbReference type="EMBL" id="BPEY01000062">
    <property type="protein sequence ID" value="GIU48882.1"/>
    <property type="molecule type" value="Genomic_DNA"/>
</dbReference>
<evidence type="ECO:0000313" key="5">
    <source>
        <dbReference type="Proteomes" id="UP000887104"/>
    </source>
</evidence>
<feature type="region of interest" description="Disordered" evidence="1">
    <location>
        <begin position="1114"/>
        <end position="1137"/>
    </location>
</feature>
<dbReference type="SUPFAM" id="SSF50985">
    <property type="entry name" value="RCC1/BLIP-II"/>
    <property type="match status" value="1"/>
</dbReference>
<dbReference type="PANTHER" id="PTHR45982:SF1">
    <property type="entry name" value="REGULATOR OF CHROMOSOME CONDENSATION"/>
    <property type="match status" value="1"/>
</dbReference>